<dbReference type="InterPro" id="IPR036291">
    <property type="entry name" value="NAD(P)-bd_dom_sf"/>
</dbReference>
<dbReference type="Pfam" id="PF00106">
    <property type="entry name" value="adh_short"/>
    <property type="match status" value="1"/>
</dbReference>
<evidence type="ECO:0000256" key="1">
    <source>
        <dbReference type="ARBA" id="ARBA00006484"/>
    </source>
</evidence>
<evidence type="ECO:0000313" key="3">
    <source>
        <dbReference type="EMBL" id="MBB6448622.1"/>
    </source>
</evidence>
<name>A0A841PX27_9BACL</name>
<evidence type="ECO:0000256" key="2">
    <source>
        <dbReference type="ARBA" id="ARBA00023002"/>
    </source>
</evidence>
<dbReference type="PANTHER" id="PTHR43639">
    <property type="entry name" value="OXIDOREDUCTASE, SHORT-CHAIN DEHYDROGENASE/REDUCTASE FAMILY (AFU_ORTHOLOGUE AFUA_5G02870)"/>
    <property type="match status" value="1"/>
</dbReference>
<keyword evidence="4" id="KW-1185">Reference proteome</keyword>
<dbReference type="AlphaFoldDB" id="A0A841PX27"/>
<dbReference type="EMBL" id="JACHHJ010000001">
    <property type="protein sequence ID" value="MBB6448622.1"/>
    <property type="molecule type" value="Genomic_DNA"/>
</dbReference>
<comment type="similarity">
    <text evidence="1">Belongs to the short-chain dehydrogenases/reductases (SDR) family.</text>
</comment>
<dbReference type="SUPFAM" id="SSF51735">
    <property type="entry name" value="NAD(P)-binding Rossmann-fold domains"/>
    <property type="match status" value="1"/>
</dbReference>
<reference evidence="3 4" key="1">
    <citation type="submission" date="2020-08" db="EMBL/GenBank/DDBJ databases">
        <title>Genomic Encyclopedia of Type Strains, Phase IV (KMG-IV): sequencing the most valuable type-strain genomes for metagenomic binning, comparative biology and taxonomic classification.</title>
        <authorList>
            <person name="Goeker M."/>
        </authorList>
    </citation>
    <scope>NUCLEOTIDE SEQUENCE [LARGE SCALE GENOMIC DNA]</scope>
    <source>
        <strain evidence="3 4">DSM 21769</strain>
    </source>
</reference>
<dbReference type="Gene3D" id="3.40.50.720">
    <property type="entry name" value="NAD(P)-binding Rossmann-like Domain"/>
    <property type="match status" value="1"/>
</dbReference>
<comment type="caution">
    <text evidence="3">The sequence shown here is derived from an EMBL/GenBank/DDBJ whole genome shotgun (WGS) entry which is preliminary data.</text>
</comment>
<dbReference type="InterPro" id="IPR002347">
    <property type="entry name" value="SDR_fam"/>
</dbReference>
<dbReference type="Proteomes" id="UP000568839">
    <property type="component" value="Unassembled WGS sequence"/>
</dbReference>
<keyword evidence="2" id="KW-0560">Oxidoreductase</keyword>
<accession>A0A841PX27</accession>
<evidence type="ECO:0000313" key="4">
    <source>
        <dbReference type="Proteomes" id="UP000568839"/>
    </source>
</evidence>
<gene>
    <name evidence="3" type="ORF">HNR44_000571</name>
</gene>
<proteinExistence type="inferred from homology"/>
<sequence>MDVVVNYSQSEEEASATVDEVIKDGYEAMAVQADVSSSKQVDEMMESIIEKFGRLDVVIANAGTTVFRPFEDLDGVSEDDWDHECQC</sequence>
<dbReference type="PANTHER" id="PTHR43639:SF1">
    <property type="entry name" value="SHORT-CHAIN DEHYDROGENASE_REDUCTASE FAMILY PROTEIN"/>
    <property type="match status" value="1"/>
</dbReference>
<organism evidence="3 4">
    <name type="scientific">Geomicrobium halophilum</name>
    <dbReference type="NCBI Taxonomy" id="549000"/>
    <lineage>
        <taxon>Bacteria</taxon>
        <taxon>Bacillati</taxon>
        <taxon>Bacillota</taxon>
        <taxon>Bacilli</taxon>
        <taxon>Bacillales</taxon>
        <taxon>Geomicrobium</taxon>
    </lineage>
</organism>
<protein>
    <submittedName>
        <fullName evidence="3">NAD(P)-dependent dehydrogenase (Short-subunit alcohol dehydrogenase family)</fullName>
    </submittedName>
</protein>
<dbReference type="GO" id="GO:0016491">
    <property type="term" value="F:oxidoreductase activity"/>
    <property type="evidence" value="ECO:0007669"/>
    <property type="project" value="UniProtKB-KW"/>
</dbReference>